<name>A0AAN8K9L8_PATCE</name>
<dbReference type="EMBL" id="JAZGQO010000002">
    <property type="protein sequence ID" value="KAK6191113.1"/>
    <property type="molecule type" value="Genomic_DNA"/>
</dbReference>
<protein>
    <submittedName>
        <fullName evidence="1">Uncharacterized protein</fullName>
    </submittedName>
</protein>
<comment type="caution">
    <text evidence="1">The sequence shown here is derived from an EMBL/GenBank/DDBJ whole genome shotgun (WGS) entry which is preliminary data.</text>
</comment>
<gene>
    <name evidence="1" type="ORF">SNE40_002857</name>
</gene>
<keyword evidence="2" id="KW-1185">Reference proteome</keyword>
<accession>A0AAN8K9L8</accession>
<organism evidence="1 2">
    <name type="scientific">Patella caerulea</name>
    <name type="common">Rayed Mediterranean limpet</name>
    <dbReference type="NCBI Taxonomy" id="87958"/>
    <lineage>
        <taxon>Eukaryota</taxon>
        <taxon>Metazoa</taxon>
        <taxon>Spiralia</taxon>
        <taxon>Lophotrochozoa</taxon>
        <taxon>Mollusca</taxon>
        <taxon>Gastropoda</taxon>
        <taxon>Patellogastropoda</taxon>
        <taxon>Patelloidea</taxon>
        <taxon>Patellidae</taxon>
        <taxon>Patella</taxon>
    </lineage>
</organism>
<dbReference type="AlphaFoldDB" id="A0AAN8K9L8"/>
<dbReference type="Proteomes" id="UP001347796">
    <property type="component" value="Unassembled WGS sequence"/>
</dbReference>
<reference evidence="1 2" key="1">
    <citation type="submission" date="2024-01" db="EMBL/GenBank/DDBJ databases">
        <title>The genome of the rayed Mediterranean limpet Patella caerulea (Linnaeus, 1758).</title>
        <authorList>
            <person name="Anh-Thu Weber A."/>
            <person name="Halstead-Nussloch G."/>
        </authorList>
    </citation>
    <scope>NUCLEOTIDE SEQUENCE [LARGE SCALE GENOMIC DNA]</scope>
    <source>
        <strain evidence="1">AATW-2023a</strain>
        <tissue evidence="1">Whole specimen</tissue>
    </source>
</reference>
<evidence type="ECO:0000313" key="1">
    <source>
        <dbReference type="EMBL" id="KAK6191113.1"/>
    </source>
</evidence>
<proteinExistence type="predicted"/>
<evidence type="ECO:0000313" key="2">
    <source>
        <dbReference type="Proteomes" id="UP001347796"/>
    </source>
</evidence>
<sequence>MSNLFSKGNRLTPTDITKVPSRCNSVILVALKCVCIFLQSKKRSKEDLDEDKKDIFCSVQRRTPLKSESEMKNPAHIPSSNSACTQVTLLNHNISEPDLTGLDVVKVANDNGDSSINNHVSIF</sequence>